<reference evidence="1" key="1">
    <citation type="submission" date="2021-11" db="EMBL/GenBank/DDBJ databases">
        <authorList>
            <person name="Bulgarelli D."/>
        </authorList>
    </citation>
    <scope>NUCLEOTIDE SEQUENCE</scope>
    <source>
        <strain evidence="1">Bi133</strain>
    </source>
</reference>
<proteinExistence type="predicted"/>
<protein>
    <submittedName>
        <fullName evidence="1">Uncharacterized protein</fullName>
    </submittedName>
</protein>
<dbReference type="AlphaFoldDB" id="A0A9W4PB80"/>
<evidence type="ECO:0000313" key="2">
    <source>
        <dbReference type="Proteomes" id="UP000789326"/>
    </source>
</evidence>
<dbReference type="Proteomes" id="UP000789326">
    <property type="component" value="Unassembled WGS sequence"/>
</dbReference>
<evidence type="ECO:0000313" key="1">
    <source>
        <dbReference type="EMBL" id="CAH0144731.1"/>
    </source>
</evidence>
<comment type="caution">
    <text evidence="1">The sequence shown here is derived from an EMBL/GenBank/DDBJ whole genome shotgun (WGS) entry which is preliminary data.</text>
</comment>
<gene>
    <name evidence="1" type="ORF">SRABI133_00558</name>
</gene>
<dbReference type="EMBL" id="CAKKMG010000004">
    <property type="protein sequence ID" value="CAH0144731.1"/>
    <property type="molecule type" value="Genomic_DNA"/>
</dbReference>
<organism evidence="1 2">
    <name type="scientific">Peribacillus simplex</name>
    <dbReference type="NCBI Taxonomy" id="1478"/>
    <lineage>
        <taxon>Bacteria</taxon>
        <taxon>Bacillati</taxon>
        <taxon>Bacillota</taxon>
        <taxon>Bacilli</taxon>
        <taxon>Bacillales</taxon>
        <taxon>Bacillaceae</taxon>
        <taxon>Peribacillus</taxon>
    </lineage>
</organism>
<accession>A0A9W4PB80</accession>
<name>A0A9W4PB80_9BACI</name>
<dbReference type="Gene3D" id="1.10.3210.10">
    <property type="entry name" value="Hypothetical protein af1432"/>
    <property type="match status" value="1"/>
</dbReference>
<sequence length="91" mass="10553">MKRHAIYGYELLKNTPGILPSIALTALQHHERIGTIVMINPYDPLKVLLKTSTGIMDLRKEDRTNHRLMKKSPIIKNRALRHSSLPNRNRF</sequence>